<comment type="similarity">
    <text evidence="15">Belongs to the ribF family.</text>
</comment>
<proteinExistence type="inferred from homology"/>
<dbReference type="GO" id="GO:0009398">
    <property type="term" value="P:FMN biosynthetic process"/>
    <property type="evidence" value="ECO:0007669"/>
    <property type="project" value="UniProtKB-UniRule"/>
</dbReference>
<keyword evidence="18" id="KW-1185">Reference proteome</keyword>
<comment type="pathway">
    <text evidence="2 15">Cofactor biosynthesis; FAD biosynthesis; FAD from FMN: step 1/1.</text>
</comment>
<evidence type="ECO:0000256" key="13">
    <source>
        <dbReference type="ARBA" id="ARBA00047880"/>
    </source>
</evidence>
<dbReference type="UniPathway" id="UPA00277">
    <property type="reaction ID" value="UER00407"/>
</dbReference>
<comment type="function">
    <text evidence="1">Catalyzes the phosphorylation of riboflavin to FMN followed by the adenylation of FMN to FAD.</text>
</comment>
<keyword evidence="7 15" id="KW-0548">Nucleotidyltransferase</keyword>
<keyword evidence="12" id="KW-0511">Multifunctional enzyme</keyword>
<evidence type="ECO:0000256" key="5">
    <source>
        <dbReference type="ARBA" id="ARBA00022643"/>
    </source>
</evidence>
<dbReference type="InterPro" id="IPR014729">
    <property type="entry name" value="Rossmann-like_a/b/a_fold"/>
</dbReference>
<dbReference type="SMART" id="SM00904">
    <property type="entry name" value="Flavokinase"/>
    <property type="match status" value="1"/>
</dbReference>
<dbReference type="GO" id="GO:0003919">
    <property type="term" value="F:FMN adenylyltransferase activity"/>
    <property type="evidence" value="ECO:0007669"/>
    <property type="project" value="UniProtKB-UniRule"/>
</dbReference>
<dbReference type="RefSeq" id="WP_113893109.1">
    <property type="nucleotide sequence ID" value="NZ_JANJGA010000004.1"/>
</dbReference>
<evidence type="ECO:0000256" key="7">
    <source>
        <dbReference type="ARBA" id="ARBA00022695"/>
    </source>
</evidence>
<comment type="catalytic activity">
    <reaction evidence="13 15">
        <text>riboflavin + ATP = FMN + ADP + H(+)</text>
        <dbReference type="Rhea" id="RHEA:14357"/>
        <dbReference type="ChEBI" id="CHEBI:15378"/>
        <dbReference type="ChEBI" id="CHEBI:30616"/>
        <dbReference type="ChEBI" id="CHEBI:57986"/>
        <dbReference type="ChEBI" id="CHEBI:58210"/>
        <dbReference type="ChEBI" id="CHEBI:456216"/>
        <dbReference type="EC" id="2.7.1.26"/>
    </reaction>
</comment>
<dbReference type="Proteomes" id="UP000252669">
    <property type="component" value="Unassembled WGS sequence"/>
</dbReference>
<evidence type="ECO:0000256" key="8">
    <source>
        <dbReference type="ARBA" id="ARBA00022741"/>
    </source>
</evidence>
<evidence type="ECO:0000256" key="3">
    <source>
        <dbReference type="ARBA" id="ARBA00005201"/>
    </source>
</evidence>
<keyword evidence="9 15" id="KW-0418">Kinase</keyword>
<dbReference type="Pfam" id="PF01687">
    <property type="entry name" value="Flavokinase"/>
    <property type="match status" value="1"/>
</dbReference>
<comment type="caution">
    <text evidence="17">The sequence shown here is derived from an EMBL/GenBank/DDBJ whole genome shotgun (WGS) entry which is preliminary data.</text>
</comment>
<dbReference type="Gene3D" id="3.40.50.620">
    <property type="entry name" value="HUPs"/>
    <property type="match status" value="1"/>
</dbReference>
<dbReference type="InterPro" id="IPR002606">
    <property type="entry name" value="Riboflavin_kinase_bac"/>
</dbReference>
<evidence type="ECO:0000256" key="14">
    <source>
        <dbReference type="ARBA" id="ARBA00049494"/>
    </source>
</evidence>
<evidence type="ECO:0000256" key="11">
    <source>
        <dbReference type="ARBA" id="ARBA00022840"/>
    </source>
</evidence>
<evidence type="ECO:0000313" key="17">
    <source>
        <dbReference type="EMBL" id="RBQ29833.1"/>
    </source>
</evidence>
<dbReference type="EC" id="2.7.1.26" evidence="15"/>
<dbReference type="Pfam" id="PF06574">
    <property type="entry name" value="FAD_syn"/>
    <property type="match status" value="1"/>
</dbReference>
<keyword evidence="11 15" id="KW-0067">ATP-binding</keyword>
<keyword evidence="8 15" id="KW-0547">Nucleotide-binding</keyword>
<gene>
    <name evidence="17" type="ORF">CRU91_02595</name>
</gene>
<comment type="catalytic activity">
    <reaction evidence="14 15">
        <text>FMN + ATP + H(+) = FAD + diphosphate</text>
        <dbReference type="Rhea" id="RHEA:17237"/>
        <dbReference type="ChEBI" id="CHEBI:15378"/>
        <dbReference type="ChEBI" id="CHEBI:30616"/>
        <dbReference type="ChEBI" id="CHEBI:33019"/>
        <dbReference type="ChEBI" id="CHEBI:57692"/>
        <dbReference type="ChEBI" id="CHEBI:58210"/>
        <dbReference type="EC" id="2.7.7.2"/>
    </reaction>
</comment>
<evidence type="ECO:0000313" key="18">
    <source>
        <dbReference type="Proteomes" id="UP000252669"/>
    </source>
</evidence>
<accession>A0A366MVE3</accession>
<evidence type="ECO:0000256" key="1">
    <source>
        <dbReference type="ARBA" id="ARBA00002121"/>
    </source>
</evidence>
<dbReference type="PIRSF" id="PIRSF004491">
    <property type="entry name" value="FAD_Synth"/>
    <property type="match status" value="1"/>
</dbReference>
<keyword evidence="5 15" id="KW-0288">FMN</keyword>
<protein>
    <recommendedName>
        <fullName evidence="15">Riboflavin biosynthesis protein</fullName>
    </recommendedName>
    <domain>
        <recommendedName>
            <fullName evidence="15">Riboflavin kinase</fullName>
            <ecNumber evidence="15">2.7.1.26</ecNumber>
        </recommendedName>
        <alternativeName>
            <fullName evidence="15">Flavokinase</fullName>
        </alternativeName>
    </domain>
    <domain>
        <recommendedName>
            <fullName evidence="15">FMN adenylyltransferase</fullName>
            <ecNumber evidence="15">2.7.7.2</ecNumber>
        </recommendedName>
        <alternativeName>
            <fullName evidence="15">FAD pyrophosphorylase</fullName>
        </alternativeName>
        <alternativeName>
            <fullName evidence="15">FAD synthase</fullName>
        </alternativeName>
    </domain>
</protein>
<reference evidence="17 18" key="1">
    <citation type="submission" date="2017-10" db="EMBL/GenBank/DDBJ databases">
        <title>Genomics of the genus Arcobacter.</title>
        <authorList>
            <person name="Perez-Cataluna A."/>
            <person name="Figueras M.J."/>
        </authorList>
    </citation>
    <scope>NUCLEOTIDE SEQUENCE [LARGE SCALE GENOMIC DNA]</scope>
    <source>
        <strain evidence="17 18">CECT 9230</strain>
    </source>
</reference>
<sequence length="279" mass="32234">MKRSSSILINKENIDSIAIGGFDGMHIAHQELFNNLSQNGAIISIETGYASLTPKNYRQEYSRFPIFYYDLQNIKELNGIEFIKLLKSDFKNLKKIVVGFDFCFGKNRACKVDDLKKVFDGEVVIISEIKLDNFPVHSRYIREFLLNGQIEQANRFLGKEYKIYGKHIIGQGIGKKEFVATINLSIDEFLLPQNGVYISKTIVDDCEYNSISFLGHRQTTDGNFAVETHILNVDNLEVKDNIVQIKFIKQIRENKKFDSFLELKNEILNDINIAKKYFY</sequence>
<dbReference type="AlphaFoldDB" id="A0A366MVE3"/>
<dbReference type="InterPro" id="IPR023465">
    <property type="entry name" value="Riboflavin_kinase_dom_sf"/>
</dbReference>
<dbReference type="EC" id="2.7.7.2" evidence="15"/>
<dbReference type="GO" id="GO:0008531">
    <property type="term" value="F:riboflavin kinase activity"/>
    <property type="evidence" value="ECO:0007669"/>
    <property type="project" value="UniProtKB-UniRule"/>
</dbReference>
<evidence type="ECO:0000256" key="2">
    <source>
        <dbReference type="ARBA" id="ARBA00004726"/>
    </source>
</evidence>
<dbReference type="EMBL" id="PDKB01000003">
    <property type="protein sequence ID" value="RBQ29833.1"/>
    <property type="molecule type" value="Genomic_DNA"/>
</dbReference>
<dbReference type="InterPro" id="IPR023468">
    <property type="entry name" value="Riboflavin_kinase"/>
</dbReference>
<dbReference type="GO" id="GO:0006747">
    <property type="term" value="P:FAD biosynthetic process"/>
    <property type="evidence" value="ECO:0007669"/>
    <property type="project" value="UniProtKB-UniRule"/>
</dbReference>
<dbReference type="UniPathway" id="UPA00276">
    <property type="reaction ID" value="UER00406"/>
</dbReference>
<dbReference type="GO" id="GO:0009231">
    <property type="term" value="P:riboflavin biosynthetic process"/>
    <property type="evidence" value="ECO:0007669"/>
    <property type="project" value="InterPro"/>
</dbReference>
<dbReference type="PANTHER" id="PTHR22749">
    <property type="entry name" value="RIBOFLAVIN KINASE/FMN ADENYLYLTRANSFERASE"/>
    <property type="match status" value="1"/>
</dbReference>
<evidence type="ECO:0000259" key="16">
    <source>
        <dbReference type="SMART" id="SM00904"/>
    </source>
</evidence>
<evidence type="ECO:0000256" key="9">
    <source>
        <dbReference type="ARBA" id="ARBA00022777"/>
    </source>
</evidence>
<name>A0A366MVE3_9BACT</name>
<dbReference type="PANTHER" id="PTHR22749:SF6">
    <property type="entry name" value="RIBOFLAVIN KINASE"/>
    <property type="match status" value="1"/>
</dbReference>
<evidence type="ECO:0000256" key="6">
    <source>
        <dbReference type="ARBA" id="ARBA00022679"/>
    </source>
</evidence>
<feature type="domain" description="Riboflavin kinase" evidence="16">
    <location>
        <begin position="156"/>
        <end position="279"/>
    </location>
</feature>
<evidence type="ECO:0000256" key="4">
    <source>
        <dbReference type="ARBA" id="ARBA00022630"/>
    </source>
</evidence>
<keyword evidence="6 15" id="KW-0808">Transferase</keyword>
<evidence type="ECO:0000256" key="12">
    <source>
        <dbReference type="ARBA" id="ARBA00023268"/>
    </source>
</evidence>
<dbReference type="Gene3D" id="2.40.30.30">
    <property type="entry name" value="Riboflavin kinase-like"/>
    <property type="match status" value="1"/>
</dbReference>
<keyword evidence="4 15" id="KW-0285">Flavoprotein</keyword>
<dbReference type="NCBIfam" id="NF004162">
    <property type="entry name" value="PRK05627.1-5"/>
    <property type="match status" value="1"/>
</dbReference>
<evidence type="ECO:0000256" key="15">
    <source>
        <dbReference type="PIRNR" id="PIRNR004491"/>
    </source>
</evidence>
<dbReference type="SUPFAM" id="SSF52374">
    <property type="entry name" value="Nucleotidylyl transferase"/>
    <property type="match status" value="1"/>
</dbReference>
<organism evidence="17 18">
    <name type="scientific">Aliarcobacter vitoriensis</name>
    <dbReference type="NCBI Taxonomy" id="2011099"/>
    <lineage>
        <taxon>Bacteria</taxon>
        <taxon>Pseudomonadati</taxon>
        <taxon>Campylobacterota</taxon>
        <taxon>Epsilonproteobacteria</taxon>
        <taxon>Campylobacterales</taxon>
        <taxon>Arcobacteraceae</taxon>
        <taxon>Aliarcobacter</taxon>
    </lineage>
</organism>
<dbReference type="InterPro" id="IPR015865">
    <property type="entry name" value="Riboflavin_kinase_bac/euk"/>
</dbReference>
<keyword evidence="10 15" id="KW-0274">FAD</keyword>
<evidence type="ECO:0000256" key="10">
    <source>
        <dbReference type="ARBA" id="ARBA00022827"/>
    </source>
</evidence>
<dbReference type="OrthoDB" id="9803667at2"/>
<dbReference type="InterPro" id="IPR015864">
    <property type="entry name" value="FAD_synthase"/>
</dbReference>
<dbReference type="SUPFAM" id="SSF82114">
    <property type="entry name" value="Riboflavin kinase-like"/>
    <property type="match status" value="1"/>
</dbReference>
<comment type="pathway">
    <text evidence="3 15">Cofactor biosynthesis; FMN biosynthesis; FMN from riboflavin (ATP route): step 1/1.</text>
</comment>
<dbReference type="GO" id="GO:0005524">
    <property type="term" value="F:ATP binding"/>
    <property type="evidence" value="ECO:0007669"/>
    <property type="project" value="UniProtKB-UniRule"/>
</dbReference>